<dbReference type="AlphaFoldDB" id="Q38KY7"/>
<evidence type="ECO:0000256" key="1">
    <source>
        <dbReference type="SAM" id="MobiDB-lite"/>
    </source>
</evidence>
<sequence length="108" mass="12336">RQRPLHHLQEVSTHAPRAHGERPCPSNIPIFLRNSAAFRGTWPGRAMQPPGLPCHRLTQPFESIRDFKEREPSAKRPPGAVRGRLQDQRPLDVQGCPGAMVLRLPRWR</sequence>
<feature type="region of interest" description="Disordered" evidence="1">
    <location>
        <begin position="67"/>
        <end position="93"/>
    </location>
</feature>
<proteinExistence type="predicted"/>
<feature type="region of interest" description="Disordered" evidence="1">
    <location>
        <begin position="1"/>
        <end position="25"/>
    </location>
</feature>
<feature type="non-terminal residue" evidence="2">
    <location>
        <position position="108"/>
    </location>
</feature>
<reference evidence="2" key="1">
    <citation type="submission" date="2005-09" db="EMBL/GenBank/DDBJ databases">
        <title>Differential display analysis in Myxobacteria using arbitrary primers matrix developed from Myxococcus xanthus DK1622 genome sequence.</title>
        <authorList>
            <person name="Liu H."/>
            <person name="Gong X."/>
            <person name="Pan H.W."/>
            <person name="Zhou G.T."/>
            <person name="Liu T."/>
            <person name="Zhang H.F."/>
            <person name="Zhu D.M."/>
            <person name="Wu Z.H."/>
            <person name="Li Y.Z."/>
        </authorList>
    </citation>
    <scope>NUCLEOTIDE SEQUENCE</scope>
    <source>
        <strain evidence="2">HW-1</strain>
    </source>
</reference>
<organism evidence="2">
    <name type="scientific">Myxococcus fulvus</name>
    <dbReference type="NCBI Taxonomy" id="33"/>
    <lineage>
        <taxon>Bacteria</taxon>
        <taxon>Pseudomonadati</taxon>
        <taxon>Myxococcota</taxon>
        <taxon>Myxococcia</taxon>
        <taxon>Myxococcales</taxon>
        <taxon>Cystobacterineae</taxon>
        <taxon>Myxococcaceae</taxon>
        <taxon>Myxococcus</taxon>
    </lineage>
</organism>
<accession>Q38KY7</accession>
<name>Q38KY7_MYXFU</name>
<dbReference type="EMBL" id="DQ219379">
    <property type="protein sequence ID" value="ABA86569.1"/>
    <property type="molecule type" value="Genomic_DNA"/>
</dbReference>
<feature type="non-terminal residue" evidence="2">
    <location>
        <position position="1"/>
    </location>
</feature>
<evidence type="ECO:0000313" key="2">
    <source>
        <dbReference type="EMBL" id="ABA86569.1"/>
    </source>
</evidence>
<protein>
    <submittedName>
        <fullName evidence="2">Putative seawater-induced protein 62-1</fullName>
    </submittedName>
</protein>